<dbReference type="Proteomes" id="UP001165960">
    <property type="component" value="Unassembled WGS sequence"/>
</dbReference>
<gene>
    <name evidence="1" type="primary">PXYLP1_8</name>
    <name evidence="1" type="ORF">DSO57_1024458</name>
</gene>
<name>A0ACC2S4L3_9FUNG</name>
<accession>A0ACC2S4L3</accession>
<evidence type="ECO:0000313" key="1">
    <source>
        <dbReference type="EMBL" id="KAJ9057251.1"/>
    </source>
</evidence>
<evidence type="ECO:0000313" key="2">
    <source>
        <dbReference type="Proteomes" id="UP001165960"/>
    </source>
</evidence>
<dbReference type="EMBL" id="QTSX02005812">
    <property type="protein sequence ID" value="KAJ9057251.1"/>
    <property type="molecule type" value="Genomic_DNA"/>
</dbReference>
<proteinExistence type="predicted"/>
<keyword evidence="2" id="KW-1185">Reference proteome</keyword>
<reference evidence="1" key="1">
    <citation type="submission" date="2022-04" db="EMBL/GenBank/DDBJ databases">
        <title>Genome of the entomopathogenic fungus Entomophthora muscae.</title>
        <authorList>
            <person name="Elya C."/>
            <person name="Lovett B.R."/>
            <person name="Lee E."/>
            <person name="Macias A.M."/>
            <person name="Hajek A.E."/>
            <person name="De Bivort B.L."/>
            <person name="Kasson M.T."/>
            <person name="De Fine Licht H.H."/>
            <person name="Stajich J.E."/>
        </authorList>
    </citation>
    <scope>NUCLEOTIDE SEQUENCE</scope>
    <source>
        <strain evidence="1">Berkeley</strain>
    </source>
</reference>
<protein>
    <submittedName>
        <fullName evidence="1">2-phosphoxylose phosphatase 1</fullName>
    </submittedName>
</protein>
<sequence>MTRHGDRAPLGESLTGSQESSGPAMGWKCSPGDISDSSVTIQGMSSIQDIRFKEDGVCSKDHLTDKGIHQLAQLGKELRHIYKAQLADGVSVNTTWTQRTYWSAVALMSGLLDSRHPKFVIHSKPLKKDGLIHIYNKCKLGEQLSEKLVKTNEFQSTNASLLKVAKDYGLKAMGHPLAAYMVVDNLRCLDCHQMSLPPSKSDKSIIYKAMDEFTKAVYFPTSRNAQFHRIRIGTYLKDLKQQLQHPRKEASPRFFYTSAHDASVSALLSSLNFTNTGTPPYASNFITELWTKKSNCRSRRNSKHVRFLYNDKVISPPWCQVVCPLEKFLNYTSQLGIYISNEPHPEFFFESECE</sequence>
<organism evidence="1 2">
    <name type="scientific">Entomophthora muscae</name>
    <dbReference type="NCBI Taxonomy" id="34485"/>
    <lineage>
        <taxon>Eukaryota</taxon>
        <taxon>Fungi</taxon>
        <taxon>Fungi incertae sedis</taxon>
        <taxon>Zoopagomycota</taxon>
        <taxon>Entomophthoromycotina</taxon>
        <taxon>Entomophthoromycetes</taxon>
        <taxon>Entomophthorales</taxon>
        <taxon>Entomophthoraceae</taxon>
        <taxon>Entomophthora</taxon>
    </lineage>
</organism>
<comment type="caution">
    <text evidence="1">The sequence shown here is derived from an EMBL/GenBank/DDBJ whole genome shotgun (WGS) entry which is preliminary data.</text>
</comment>